<dbReference type="InterPro" id="IPR050095">
    <property type="entry name" value="ECF_ABC_transporter_ATP-bd"/>
</dbReference>
<evidence type="ECO:0000313" key="7">
    <source>
        <dbReference type="Proteomes" id="UP000009881"/>
    </source>
</evidence>
<evidence type="ECO:0000256" key="3">
    <source>
        <dbReference type="ARBA" id="ARBA00022741"/>
    </source>
</evidence>
<keyword evidence="7" id="KW-1185">Reference proteome</keyword>
<dbReference type="Gene3D" id="3.40.50.300">
    <property type="entry name" value="P-loop containing nucleotide triphosphate hydrolases"/>
    <property type="match status" value="1"/>
</dbReference>
<dbReference type="SUPFAM" id="SSF52540">
    <property type="entry name" value="P-loop containing nucleoside triphosphate hydrolases"/>
    <property type="match status" value="1"/>
</dbReference>
<evidence type="ECO:0000256" key="1">
    <source>
        <dbReference type="ARBA" id="ARBA00005417"/>
    </source>
</evidence>
<dbReference type="GO" id="GO:0005524">
    <property type="term" value="F:ATP binding"/>
    <property type="evidence" value="ECO:0007669"/>
    <property type="project" value="UniProtKB-KW"/>
</dbReference>
<dbReference type="GO" id="GO:0043190">
    <property type="term" value="C:ATP-binding cassette (ABC) transporter complex"/>
    <property type="evidence" value="ECO:0007669"/>
    <property type="project" value="TreeGrafter"/>
</dbReference>
<comment type="caution">
    <text evidence="6">The sequence shown here is derived from an EMBL/GenBank/DDBJ whole genome shotgun (WGS) entry which is preliminary data.</text>
</comment>
<dbReference type="GO" id="GO:0016887">
    <property type="term" value="F:ATP hydrolysis activity"/>
    <property type="evidence" value="ECO:0007669"/>
    <property type="project" value="InterPro"/>
</dbReference>
<dbReference type="SMART" id="SM00382">
    <property type="entry name" value="AAA"/>
    <property type="match status" value="1"/>
</dbReference>
<dbReference type="InterPro" id="IPR015856">
    <property type="entry name" value="ABC_transpr_CbiO/EcfA_su"/>
</dbReference>
<dbReference type="CDD" id="cd03225">
    <property type="entry name" value="ABC_cobalt_CbiO_domain1"/>
    <property type="match status" value="1"/>
</dbReference>
<evidence type="ECO:0000313" key="6">
    <source>
        <dbReference type="EMBL" id="EKV32297.1"/>
    </source>
</evidence>
<dbReference type="STRING" id="1238182.C882_2374"/>
<keyword evidence="2" id="KW-0813">Transport</keyword>
<evidence type="ECO:0000256" key="2">
    <source>
        <dbReference type="ARBA" id="ARBA00022448"/>
    </source>
</evidence>
<dbReference type="PANTHER" id="PTHR43553:SF24">
    <property type="entry name" value="ENERGY-COUPLING FACTOR TRANSPORTER ATP-BINDING PROTEIN ECFA1"/>
    <property type="match status" value="1"/>
</dbReference>
<dbReference type="PANTHER" id="PTHR43553">
    <property type="entry name" value="HEAVY METAL TRANSPORTER"/>
    <property type="match status" value="1"/>
</dbReference>
<gene>
    <name evidence="6" type="ORF">C882_2374</name>
</gene>
<dbReference type="RefSeq" id="WP_009538785.1">
    <property type="nucleotide sequence ID" value="NZ_ANHY01000003.1"/>
</dbReference>
<dbReference type="EMBL" id="ANHY01000003">
    <property type="protein sequence ID" value="EKV32297.1"/>
    <property type="molecule type" value="Genomic_DNA"/>
</dbReference>
<dbReference type="Proteomes" id="UP000009881">
    <property type="component" value="Unassembled WGS sequence"/>
</dbReference>
<dbReference type="InterPro" id="IPR027417">
    <property type="entry name" value="P-loop_NTPase"/>
</dbReference>
<dbReference type="Pfam" id="PF00005">
    <property type="entry name" value="ABC_tran"/>
    <property type="match status" value="1"/>
</dbReference>
<sequence length="255" mass="27664">MTTIDDHIAEDAVVLENVRLRRGGRMALDGVSLRLAEPRVAVVGRNGSGKSTLARLVKGLLRPDSGTVRVFGRDPARRDRRSIADVGFLFQNSDHQILCPTVAEEIAFGPVELGTARAEAAAAARSILDAHGIADWAERPVVALSEGQRRLVCLLAVLVSEPRLLVLDEPYAGLDIPTRLRLQRFIARLPQRVLLISHEPESLDGFDRALWLEDGRLAADGAPSEVLPAFTRAMHALVPGDDDLPTDQEGAAWVA</sequence>
<dbReference type="InterPro" id="IPR003593">
    <property type="entry name" value="AAA+_ATPase"/>
</dbReference>
<dbReference type="PROSITE" id="PS50893">
    <property type="entry name" value="ABC_TRANSPORTER_2"/>
    <property type="match status" value="1"/>
</dbReference>
<comment type="similarity">
    <text evidence="1">Belongs to the ABC transporter superfamily.</text>
</comment>
<proteinExistence type="inferred from homology"/>
<dbReference type="GO" id="GO:0042626">
    <property type="term" value="F:ATPase-coupled transmembrane transporter activity"/>
    <property type="evidence" value="ECO:0007669"/>
    <property type="project" value="TreeGrafter"/>
</dbReference>
<dbReference type="InterPro" id="IPR003439">
    <property type="entry name" value="ABC_transporter-like_ATP-bd"/>
</dbReference>
<feature type="domain" description="ABC transporter" evidence="5">
    <location>
        <begin position="13"/>
        <end position="239"/>
    </location>
</feature>
<keyword evidence="4" id="KW-0067">ATP-binding</keyword>
<evidence type="ECO:0000259" key="5">
    <source>
        <dbReference type="PROSITE" id="PS50893"/>
    </source>
</evidence>
<name>K9H405_9PROT</name>
<keyword evidence="3" id="KW-0547">Nucleotide-binding</keyword>
<dbReference type="AlphaFoldDB" id="K9H405"/>
<organism evidence="6 7">
    <name type="scientific">Caenispirillum salinarum AK4</name>
    <dbReference type="NCBI Taxonomy" id="1238182"/>
    <lineage>
        <taxon>Bacteria</taxon>
        <taxon>Pseudomonadati</taxon>
        <taxon>Pseudomonadota</taxon>
        <taxon>Alphaproteobacteria</taxon>
        <taxon>Rhodospirillales</taxon>
        <taxon>Novispirillaceae</taxon>
        <taxon>Caenispirillum</taxon>
    </lineage>
</organism>
<accession>K9H405</accession>
<reference evidence="6 7" key="1">
    <citation type="journal article" date="2013" name="Genome Announc.">
        <title>Draft Genome Sequence of an Alphaproteobacterium, Caenispirillum salinarum AK4(T), Isolated from a Solar Saltern.</title>
        <authorList>
            <person name="Khatri I."/>
            <person name="Singh A."/>
            <person name="Korpole S."/>
            <person name="Pinnaka A.K."/>
            <person name="Subramanian S."/>
        </authorList>
    </citation>
    <scope>NUCLEOTIDE SEQUENCE [LARGE SCALE GENOMIC DNA]</scope>
    <source>
        <strain evidence="6 7">AK4</strain>
    </source>
</reference>
<evidence type="ECO:0000256" key="4">
    <source>
        <dbReference type="ARBA" id="ARBA00022840"/>
    </source>
</evidence>
<protein>
    <submittedName>
        <fullName evidence="6">ATPase component BioM of energizing module of biotin ECF transporter</fullName>
    </submittedName>
</protein>
<dbReference type="eggNOG" id="COG1122">
    <property type="taxonomic scope" value="Bacteria"/>
</dbReference>